<protein>
    <submittedName>
        <fullName evidence="1">Uncharacterized protein</fullName>
    </submittedName>
</protein>
<evidence type="ECO:0000313" key="1">
    <source>
        <dbReference type="EMBL" id="GFA70852.1"/>
    </source>
</evidence>
<dbReference type="AlphaFoldDB" id="A0A699K1S6"/>
<sequence>EAKLNADINWNDVIEQVKRSKRLTDAVNEGIKVLKQEVRQEKKVKVESPKREGKSLEQDIIKNQKIEQETEELKKHLEIIPDDDDDVYTDDTPLASKISIFDYKIHTKRNKPYIKIIRADGNQRLFLSFSTMMKIFDREHLESLWKIDRERFEKTEPENYSDDYLLNTLKIVFEKPNIEANIFPLVERMYPLTHFTLEKMINDVRLEVEDESEMSLELLRLVRR</sequence>
<accession>A0A699K1S6</accession>
<feature type="non-terminal residue" evidence="1">
    <location>
        <position position="1"/>
    </location>
</feature>
<dbReference type="EMBL" id="BKCJ010472887">
    <property type="protein sequence ID" value="GFA70852.1"/>
    <property type="molecule type" value="Genomic_DNA"/>
</dbReference>
<reference evidence="1" key="1">
    <citation type="journal article" date="2019" name="Sci. Rep.">
        <title>Draft genome of Tanacetum cinerariifolium, the natural source of mosquito coil.</title>
        <authorList>
            <person name="Yamashiro T."/>
            <person name="Shiraishi A."/>
            <person name="Satake H."/>
            <person name="Nakayama K."/>
        </authorList>
    </citation>
    <scope>NUCLEOTIDE SEQUENCE</scope>
</reference>
<proteinExistence type="predicted"/>
<organism evidence="1">
    <name type="scientific">Tanacetum cinerariifolium</name>
    <name type="common">Dalmatian daisy</name>
    <name type="synonym">Chrysanthemum cinerariifolium</name>
    <dbReference type="NCBI Taxonomy" id="118510"/>
    <lineage>
        <taxon>Eukaryota</taxon>
        <taxon>Viridiplantae</taxon>
        <taxon>Streptophyta</taxon>
        <taxon>Embryophyta</taxon>
        <taxon>Tracheophyta</taxon>
        <taxon>Spermatophyta</taxon>
        <taxon>Magnoliopsida</taxon>
        <taxon>eudicotyledons</taxon>
        <taxon>Gunneridae</taxon>
        <taxon>Pentapetalae</taxon>
        <taxon>asterids</taxon>
        <taxon>campanulids</taxon>
        <taxon>Asterales</taxon>
        <taxon>Asteraceae</taxon>
        <taxon>Asteroideae</taxon>
        <taxon>Anthemideae</taxon>
        <taxon>Anthemidinae</taxon>
        <taxon>Tanacetum</taxon>
    </lineage>
</organism>
<name>A0A699K1S6_TANCI</name>
<gene>
    <name evidence="1" type="ORF">Tci_642824</name>
</gene>
<comment type="caution">
    <text evidence="1">The sequence shown here is derived from an EMBL/GenBank/DDBJ whole genome shotgun (WGS) entry which is preliminary data.</text>
</comment>